<feature type="compositionally biased region" description="Low complexity" evidence="1">
    <location>
        <begin position="40"/>
        <end position="52"/>
    </location>
</feature>
<reference evidence="2 3" key="1">
    <citation type="submission" date="2018-07" db="EMBL/GenBank/DDBJ databases">
        <title>Genome sequences of Haloplanus salinus JCM 18368T.</title>
        <authorList>
            <person name="Kim Y.B."/>
            <person name="Roh S.W."/>
        </authorList>
    </citation>
    <scope>NUCLEOTIDE SEQUENCE [LARGE SCALE GENOMIC DNA]</scope>
    <source>
        <strain evidence="2 3">JCM 18368</strain>
    </source>
</reference>
<keyword evidence="3" id="KW-1185">Reference proteome</keyword>
<accession>A0A368NA42</accession>
<evidence type="ECO:0000256" key="1">
    <source>
        <dbReference type="SAM" id="MobiDB-lite"/>
    </source>
</evidence>
<dbReference type="Proteomes" id="UP000252189">
    <property type="component" value="Unassembled WGS sequence"/>
</dbReference>
<name>A0A368NA42_9EURY</name>
<comment type="caution">
    <text evidence="2">The sequence shown here is derived from an EMBL/GenBank/DDBJ whole genome shotgun (WGS) entry which is preliminary data.</text>
</comment>
<organism evidence="2 3">
    <name type="scientific">Haloplanus salinus</name>
    <dbReference type="NCBI Taxonomy" id="1126245"/>
    <lineage>
        <taxon>Archaea</taxon>
        <taxon>Methanobacteriati</taxon>
        <taxon>Methanobacteriota</taxon>
        <taxon>Stenosarchaea group</taxon>
        <taxon>Halobacteria</taxon>
        <taxon>Halobacteriales</taxon>
        <taxon>Haloferacaceae</taxon>
        <taxon>Haloplanus</taxon>
    </lineage>
</organism>
<sequence length="114" mass="12248">MVITGRRPPTWDAKAYFATEETCNLELPFGESSPFRAGRMSTASSTSMPASSGDGLPLHSRVSAPPVHSCSSRPTIGGDRSPPSVVRTLRCRFPSGSWPSRHTGRPTASTGRFR</sequence>
<feature type="region of interest" description="Disordered" evidence="1">
    <location>
        <begin position="29"/>
        <end position="114"/>
    </location>
</feature>
<dbReference type="AlphaFoldDB" id="A0A368NA42"/>
<evidence type="ECO:0000313" key="3">
    <source>
        <dbReference type="Proteomes" id="UP000252189"/>
    </source>
</evidence>
<proteinExistence type="predicted"/>
<evidence type="ECO:0000313" key="2">
    <source>
        <dbReference type="EMBL" id="RCU47412.1"/>
    </source>
</evidence>
<dbReference type="EMBL" id="QPHM01000001">
    <property type="protein sequence ID" value="RCU47412.1"/>
    <property type="molecule type" value="Genomic_DNA"/>
</dbReference>
<gene>
    <name evidence="2" type="ORF">DU504_08930</name>
</gene>
<protein>
    <submittedName>
        <fullName evidence="2">Uncharacterized protein</fullName>
    </submittedName>
</protein>